<dbReference type="InterPro" id="IPR045140">
    <property type="entry name" value="SHCBP1-like"/>
</dbReference>
<keyword evidence="2" id="KW-0963">Cytoplasm</keyword>
<dbReference type="CTD" id="35298"/>
<name>A0A7E5VFZ7_TRINI</name>
<dbReference type="KEGG" id="tnl:113493434"/>
<dbReference type="Proteomes" id="UP000322000">
    <property type="component" value="Chromosome 1"/>
</dbReference>
<feature type="domain" description="SHC SH2" evidence="5">
    <location>
        <begin position="29"/>
        <end position="243"/>
    </location>
</feature>
<evidence type="ECO:0000256" key="3">
    <source>
        <dbReference type="ARBA" id="ARBA00023212"/>
    </source>
</evidence>
<accession>A0A7E5VFZ7</accession>
<evidence type="ECO:0000259" key="5">
    <source>
        <dbReference type="Pfam" id="PF23762"/>
    </source>
</evidence>
<dbReference type="InterPro" id="IPR039448">
    <property type="entry name" value="Beta_helix"/>
</dbReference>
<dbReference type="PANTHER" id="PTHR14695">
    <property type="entry name" value="SHC SH2-DOMAIN BINDING PROTEIN 1-RELATED"/>
    <property type="match status" value="1"/>
</dbReference>
<dbReference type="InterPro" id="IPR006626">
    <property type="entry name" value="PbH1"/>
</dbReference>
<evidence type="ECO:0000256" key="2">
    <source>
        <dbReference type="ARBA" id="ARBA00022490"/>
    </source>
</evidence>
<dbReference type="GO" id="GO:0007112">
    <property type="term" value="P:male meiosis cytokinesis"/>
    <property type="evidence" value="ECO:0007669"/>
    <property type="project" value="TreeGrafter"/>
</dbReference>
<dbReference type="SMART" id="SM00710">
    <property type="entry name" value="PbH1"/>
    <property type="match status" value="4"/>
</dbReference>
<dbReference type="FunCoup" id="A0A7E5VFZ7">
    <property type="interactions" value="164"/>
</dbReference>
<keyword evidence="3" id="KW-0206">Cytoskeleton</keyword>
<dbReference type="InterPro" id="IPR012334">
    <property type="entry name" value="Pectin_lyas_fold"/>
</dbReference>
<comment type="subcellular location">
    <subcellularLocation>
        <location evidence="1">Cytoplasm</location>
        <location evidence="1">Cytoskeleton</location>
        <location evidence="1">Spindle</location>
    </subcellularLocation>
</comment>
<dbReference type="GO" id="GO:0007283">
    <property type="term" value="P:spermatogenesis"/>
    <property type="evidence" value="ECO:0007669"/>
    <property type="project" value="TreeGrafter"/>
</dbReference>
<dbReference type="PANTHER" id="PTHR14695:SF4">
    <property type="entry name" value="PROTEIN NESSUN DORMA"/>
    <property type="match status" value="1"/>
</dbReference>
<dbReference type="InParanoid" id="A0A7E5VFZ7"/>
<dbReference type="Gene3D" id="2.160.20.10">
    <property type="entry name" value="Single-stranded right-handed beta-helix, Pectin lyase-like"/>
    <property type="match status" value="1"/>
</dbReference>
<dbReference type="InterPro" id="IPR057508">
    <property type="entry name" value="SHCBP-like_N"/>
</dbReference>
<sequence length="514" mass="57216">MPSVFTFSRSDNEILQELLRVFSSGRGTAREQWSIQAELLVEPVGWDALWKLSKEFCKKFEVRFPCVAYVTVTSVDFENLSACIDVLSVQHESVSLPENIVDVPLIELWPTTKQREQCINAATTAEFIDLLRFYYTDIWMPWDEADDKILLPNTIEDRMQLWSDMHNGTIPNCVARSITLLRNSAIDAHEKLRQLDSSLCEGDLANDDDSLLPPNYISLCAEMNARLDGLMSKWTLYENSLIREQYLAKEKLKWQKNKSKRNVVALWQGGSIFEFEELSKFLVSHLTSEYTLSVMTSAEEALALEPEELVLCSNTYSLPEVPLSNINITSFKGATLLASDMRSCVAVVSSRVWLRSLRLQCAAAATALLARAGDLRLSDCQLCDQPGSDQSDFAQGIVAMSGAKILIEECTFDNFYSGIVVHKGAQVVLKNCTIKNCGVGIQMYSGSRVELTDTEISGCSEQCIRCEVDAAAEGNADHKTSTLGMEGLIVNSSCKIGSGKLQDEVLIVRQDSNL</sequence>
<evidence type="ECO:0000259" key="4">
    <source>
        <dbReference type="Pfam" id="PF13229"/>
    </source>
</evidence>
<dbReference type="Pfam" id="PF23762">
    <property type="entry name" value="SHCBP_N"/>
    <property type="match status" value="1"/>
</dbReference>
<dbReference type="AlphaFoldDB" id="A0A7E5VFZ7"/>
<evidence type="ECO:0000313" key="6">
    <source>
        <dbReference type="Proteomes" id="UP000322000"/>
    </source>
</evidence>
<organism evidence="6 7">
    <name type="scientific">Trichoplusia ni</name>
    <name type="common">Cabbage looper</name>
    <dbReference type="NCBI Taxonomy" id="7111"/>
    <lineage>
        <taxon>Eukaryota</taxon>
        <taxon>Metazoa</taxon>
        <taxon>Ecdysozoa</taxon>
        <taxon>Arthropoda</taxon>
        <taxon>Hexapoda</taxon>
        <taxon>Insecta</taxon>
        <taxon>Pterygota</taxon>
        <taxon>Neoptera</taxon>
        <taxon>Endopterygota</taxon>
        <taxon>Lepidoptera</taxon>
        <taxon>Glossata</taxon>
        <taxon>Ditrysia</taxon>
        <taxon>Noctuoidea</taxon>
        <taxon>Noctuidae</taxon>
        <taxon>Plusiinae</taxon>
        <taxon>Trichoplusia</taxon>
    </lineage>
</organism>
<gene>
    <name evidence="7" type="primary">LOC113493434</name>
</gene>
<dbReference type="GO" id="GO:0005819">
    <property type="term" value="C:spindle"/>
    <property type="evidence" value="ECO:0007669"/>
    <property type="project" value="UniProtKB-SubCell"/>
</dbReference>
<dbReference type="InterPro" id="IPR011050">
    <property type="entry name" value="Pectin_lyase_fold/virulence"/>
</dbReference>
<dbReference type="Pfam" id="PF13229">
    <property type="entry name" value="Beta_helix"/>
    <property type="match status" value="1"/>
</dbReference>
<dbReference type="RefSeq" id="XP_026727223.1">
    <property type="nucleotide sequence ID" value="XM_026871422.1"/>
</dbReference>
<dbReference type="GeneID" id="113493434"/>
<evidence type="ECO:0000256" key="1">
    <source>
        <dbReference type="ARBA" id="ARBA00004186"/>
    </source>
</evidence>
<reference evidence="7" key="1">
    <citation type="submission" date="2025-08" db="UniProtKB">
        <authorList>
            <consortium name="RefSeq"/>
        </authorList>
    </citation>
    <scope>IDENTIFICATION</scope>
</reference>
<protein>
    <submittedName>
        <fullName evidence="7">Protein nessun dorma</fullName>
    </submittedName>
</protein>
<keyword evidence="6" id="KW-1185">Reference proteome</keyword>
<proteinExistence type="predicted"/>
<dbReference type="SUPFAM" id="SSF51126">
    <property type="entry name" value="Pectin lyase-like"/>
    <property type="match status" value="1"/>
</dbReference>
<dbReference type="OrthoDB" id="5978115at2759"/>
<feature type="domain" description="Right handed beta helix" evidence="4">
    <location>
        <begin position="394"/>
        <end position="467"/>
    </location>
</feature>
<evidence type="ECO:0000313" key="7">
    <source>
        <dbReference type="RefSeq" id="XP_026727223.1"/>
    </source>
</evidence>